<dbReference type="InterPro" id="IPR029052">
    <property type="entry name" value="Metallo-depent_PP-like"/>
</dbReference>
<dbReference type="AlphaFoldDB" id="A0A644YXJ1"/>
<dbReference type="GO" id="GO:0008663">
    <property type="term" value="F:2',3'-cyclic-nucleotide 2'-phosphodiesterase activity"/>
    <property type="evidence" value="ECO:0007669"/>
    <property type="project" value="UniProtKB-EC"/>
</dbReference>
<dbReference type="PANTHER" id="PTHR36303:SF1">
    <property type="entry name" value="2',3'-CYCLIC-NUCLEOTIDE 2'-PHOSPHODIESTERASE"/>
    <property type="match status" value="1"/>
</dbReference>
<dbReference type="PIRSF" id="PIRSF004789">
    <property type="entry name" value="DR1281"/>
    <property type="match status" value="1"/>
</dbReference>
<reference evidence="1" key="1">
    <citation type="submission" date="2019-08" db="EMBL/GenBank/DDBJ databases">
        <authorList>
            <person name="Kucharzyk K."/>
            <person name="Murdoch R.W."/>
            <person name="Higgins S."/>
            <person name="Loffler F."/>
        </authorList>
    </citation>
    <scope>NUCLEOTIDE SEQUENCE</scope>
</reference>
<dbReference type="GO" id="GO:0004113">
    <property type="term" value="F:2',3'-cyclic-nucleotide 3'-phosphodiesterase activity"/>
    <property type="evidence" value="ECO:0007669"/>
    <property type="project" value="TreeGrafter"/>
</dbReference>
<proteinExistence type="predicted"/>
<accession>A0A644YXJ1</accession>
<dbReference type="PANTHER" id="PTHR36303">
    <property type="entry name" value="2',3'-CYCLIC-NUCLEOTIDE 2'-PHOSPHODIESTERASE"/>
    <property type="match status" value="1"/>
</dbReference>
<evidence type="ECO:0000313" key="1">
    <source>
        <dbReference type="EMBL" id="MPM33029.1"/>
    </source>
</evidence>
<keyword evidence="1" id="KW-0378">Hydrolase</keyword>
<dbReference type="EC" id="3.1.4.16" evidence="1"/>
<dbReference type="InterPro" id="IPR005235">
    <property type="entry name" value="YmdB-like"/>
</dbReference>
<gene>
    <name evidence="1" type="primary">ymdB_28</name>
    <name evidence="1" type="ORF">SDC9_79596</name>
</gene>
<sequence length="260" mass="28206">MNILFIGDIVGHRGRQAVRELAPELRREFNVSMVIANAENVAAGNGLTGGCLRDLAGVVDFFTAGDHIWDQKDFEHEILSFNNIVRPANLSSLQPGVGVRVVRNPVCGELAVIALQGKIFMKESARCPFETAERILAELPPTVKTVLVDFHAEATSEKIAMGYFLEGRITALLGTHTHVQTADAQILPGGTAYLSDVGMVGAVRSVLGREVDAVVNKFRSGMPRRLPVAEGRIRLDACVVAYDPQTGRASGITPISRYWE</sequence>
<name>A0A644YXJ1_9ZZZZ</name>
<comment type="caution">
    <text evidence="1">The sequence shown here is derived from an EMBL/GenBank/DDBJ whole genome shotgun (WGS) entry which is preliminary data.</text>
</comment>
<protein>
    <submittedName>
        <fullName evidence="1">2',3'-cyclic-nucleotide 2'-phosphodiesterase</fullName>
        <ecNumber evidence="1">3.1.4.16</ecNumber>
    </submittedName>
</protein>
<dbReference type="Pfam" id="PF13277">
    <property type="entry name" value="YmdB"/>
    <property type="match status" value="1"/>
</dbReference>
<dbReference type="Gene3D" id="3.60.21.10">
    <property type="match status" value="1"/>
</dbReference>
<dbReference type="SUPFAM" id="SSF56300">
    <property type="entry name" value="Metallo-dependent phosphatases"/>
    <property type="match status" value="1"/>
</dbReference>
<organism evidence="1">
    <name type="scientific">bioreactor metagenome</name>
    <dbReference type="NCBI Taxonomy" id="1076179"/>
    <lineage>
        <taxon>unclassified sequences</taxon>
        <taxon>metagenomes</taxon>
        <taxon>ecological metagenomes</taxon>
    </lineage>
</organism>
<dbReference type="EMBL" id="VSSQ01006535">
    <property type="protein sequence ID" value="MPM33029.1"/>
    <property type="molecule type" value="Genomic_DNA"/>
</dbReference>